<comment type="caution">
    <text evidence="1">The sequence shown here is derived from an EMBL/GenBank/DDBJ whole genome shotgun (WGS) entry which is preliminary data.</text>
</comment>
<organism evidence="1 2">
    <name type="scientific">Croceifilum oryzae</name>
    <dbReference type="NCBI Taxonomy" id="1553429"/>
    <lineage>
        <taxon>Bacteria</taxon>
        <taxon>Bacillati</taxon>
        <taxon>Bacillota</taxon>
        <taxon>Bacilli</taxon>
        <taxon>Bacillales</taxon>
        <taxon>Thermoactinomycetaceae</taxon>
        <taxon>Croceifilum</taxon>
    </lineage>
</organism>
<gene>
    <name evidence="1" type="ORF">J2Z48_001165</name>
</gene>
<dbReference type="Proteomes" id="UP001238450">
    <property type="component" value="Unassembled WGS sequence"/>
</dbReference>
<dbReference type="CDD" id="cd11296">
    <property type="entry name" value="O-FucT_like"/>
    <property type="match status" value="1"/>
</dbReference>
<sequence length="197" mass="22827">MRDMSEVEHRILGQFIAHHFPFAKRALSLAHFISQVVSTVHPKWEAIHYRVEKDLLVMIPPEVLDVHKNNQMESALSTISSVQDLSAIYLACGLQDQEYDNVVDQIKHHYPHIEVYNKKHILKGFPEIEFQFNLLTLEEQALVDWLVCQAAPSFSGWYNSSFSYLAAYIRHYRGISSTNTKLGPETTGIWDVWFPRI</sequence>
<name>A0AAJ1WS54_9BACL</name>
<accession>A0AAJ1WS54</accession>
<dbReference type="EMBL" id="JAUSUV010000004">
    <property type="protein sequence ID" value="MDQ0416993.1"/>
    <property type="molecule type" value="Genomic_DNA"/>
</dbReference>
<reference evidence="1 2" key="1">
    <citation type="submission" date="2023-07" db="EMBL/GenBank/DDBJ databases">
        <title>Genomic Encyclopedia of Type Strains, Phase IV (KMG-IV): sequencing the most valuable type-strain genomes for metagenomic binning, comparative biology and taxonomic classification.</title>
        <authorList>
            <person name="Goeker M."/>
        </authorList>
    </citation>
    <scope>NUCLEOTIDE SEQUENCE [LARGE SCALE GENOMIC DNA]</scope>
    <source>
        <strain evidence="1 2">DSM 46876</strain>
    </source>
</reference>
<dbReference type="RefSeq" id="WP_307251683.1">
    <property type="nucleotide sequence ID" value="NZ_JAUSUV010000004.1"/>
</dbReference>
<dbReference type="Gene3D" id="3.40.50.11350">
    <property type="match status" value="1"/>
</dbReference>
<evidence type="ECO:0000313" key="1">
    <source>
        <dbReference type="EMBL" id="MDQ0416993.1"/>
    </source>
</evidence>
<dbReference type="AlphaFoldDB" id="A0AAJ1WS54"/>
<evidence type="ECO:0000313" key="2">
    <source>
        <dbReference type="Proteomes" id="UP001238450"/>
    </source>
</evidence>
<proteinExistence type="predicted"/>
<protein>
    <submittedName>
        <fullName evidence="1">Uncharacterized protein</fullName>
    </submittedName>
</protein>
<keyword evidence="2" id="KW-1185">Reference proteome</keyword>